<gene>
    <name evidence="1" type="ORF">OV287_14650</name>
</gene>
<evidence type="ECO:0000313" key="2">
    <source>
        <dbReference type="Proteomes" id="UP001207654"/>
    </source>
</evidence>
<comment type="caution">
    <text evidence="1">The sequence shown here is derived from an EMBL/GenBank/DDBJ whole genome shotgun (WGS) entry which is preliminary data.</text>
</comment>
<dbReference type="RefSeq" id="WP_267534631.1">
    <property type="nucleotide sequence ID" value="NZ_JAPNKA010000001.1"/>
</dbReference>
<proteinExistence type="predicted"/>
<name>A0ABT4A252_9BACT</name>
<protein>
    <submittedName>
        <fullName evidence="1">Uncharacterized protein</fullName>
    </submittedName>
</protein>
<dbReference type="Proteomes" id="UP001207654">
    <property type="component" value="Unassembled WGS sequence"/>
</dbReference>
<organism evidence="1 2">
    <name type="scientific">Archangium lansingense</name>
    <dbReference type="NCBI Taxonomy" id="2995310"/>
    <lineage>
        <taxon>Bacteria</taxon>
        <taxon>Pseudomonadati</taxon>
        <taxon>Myxococcota</taxon>
        <taxon>Myxococcia</taxon>
        <taxon>Myxococcales</taxon>
        <taxon>Cystobacterineae</taxon>
        <taxon>Archangiaceae</taxon>
        <taxon>Archangium</taxon>
    </lineage>
</organism>
<evidence type="ECO:0000313" key="1">
    <source>
        <dbReference type="EMBL" id="MCY1075715.1"/>
    </source>
</evidence>
<reference evidence="1 2" key="1">
    <citation type="submission" date="2022-11" db="EMBL/GenBank/DDBJ databases">
        <title>Minimal conservation of predation-associated metabolite biosynthetic gene clusters underscores biosynthetic potential of Myxococcota including descriptions for ten novel species: Archangium lansinium sp. nov., Myxococcus landrumus sp. nov., Nannocystis bai.</title>
        <authorList>
            <person name="Ahearne A."/>
            <person name="Stevens C."/>
            <person name="Phillips K."/>
        </authorList>
    </citation>
    <scope>NUCLEOTIDE SEQUENCE [LARGE SCALE GENOMIC DNA]</scope>
    <source>
        <strain evidence="1 2">MIWBW</strain>
    </source>
</reference>
<sequence>MTCTVLYASNHALDRALATRMKEGLSASYDLLDLYLRTLASRSAAAGFADTP</sequence>
<keyword evidence="2" id="KW-1185">Reference proteome</keyword>
<accession>A0ABT4A252</accession>
<dbReference type="EMBL" id="JAPNKA010000001">
    <property type="protein sequence ID" value="MCY1075715.1"/>
    <property type="molecule type" value="Genomic_DNA"/>
</dbReference>